<evidence type="ECO:0000256" key="3">
    <source>
        <dbReference type="ARBA" id="ARBA00022630"/>
    </source>
</evidence>
<keyword evidence="9" id="KW-1185">Reference proteome</keyword>
<dbReference type="PANTHER" id="PTHR48109">
    <property type="entry name" value="DIHYDROOROTATE DEHYDROGENASE (QUINONE), MITOCHONDRIAL-RELATED"/>
    <property type="match status" value="1"/>
</dbReference>
<name>A0ABS5F783_9PROT</name>
<evidence type="ECO:0000259" key="7">
    <source>
        <dbReference type="Pfam" id="PF01180"/>
    </source>
</evidence>
<organism evidence="8 9">
    <name type="scientific">Plastoroseomonas hellenica</name>
    <dbReference type="NCBI Taxonomy" id="2687306"/>
    <lineage>
        <taxon>Bacteria</taxon>
        <taxon>Pseudomonadati</taxon>
        <taxon>Pseudomonadota</taxon>
        <taxon>Alphaproteobacteria</taxon>
        <taxon>Acetobacterales</taxon>
        <taxon>Acetobacteraceae</taxon>
        <taxon>Plastoroseomonas</taxon>
    </lineage>
</organism>
<dbReference type="PANTHER" id="PTHR48109:SF3">
    <property type="entry name" value="SLL0744 PROTEIN"/>
    <property type="match status" value="1"/>
</dbReference>
<comment type="cofactor">
    <cofactor evidence="1">
        <name>FMN</name>
        <dbReference type="ChEBI" id="CHEBI:58210"/>
    </cofactor>
</comment>
<accession>A0ABS5F783</accession>
<evidence type="ECO:0000256" key="6">
    <source>
        <dbReference type="ARBA" id="ARBA00023002"/>
    </source>
</evidence>
<dbReference type="InterPro" id="IPR050074">
    <property type="entry name" value="DHO_dehydrogenase"/>
</dbReference>
<dbReference type="Pfam" id="PF01180">
    <property type="entry name" value="DHO_dh"/>
    <property type="match status" value="1"/>
</dbReference>
<evidence type="ECO:0000313" key="8">
    <source>
        <dbReference type="EMBL" id="MBR0668409.1"/>
    </source>
</evidence>
<gene>
    <name evidence="8" type="ORF">GXW71_28915</name>
</gene>
<reference evidence="9" key="1">
    <citation type="journal article" date="2021" name="Syst. Appl. Microbiol.">
        <title>Roseomonas hellenica sp. nov., isolated from roots of wild-growing Alkanna tinctoria.</title>
        <authorList>
            <person name="Rat A."/>
            <person name="Naranjo H.D."/>
            <person name="Lebbe L."/>
            <person name="Cnockaert M."/>
            <person name="Krigas N."/>
            <person name="Grigoriadou K."/>
            <person name="Maloupa E."/>
            <person name="Willems A."/>
        </authorList>
    </citation>
    <scope>NUCLEOTIDE SEQUENCE [LARGE SCALE GENOMIC DNA]</scope>
    <source>
        <strain evidence="9">LMG 31523</strain>
    </source>
</reference>
<evidence type="ECO:0000313" key="9">
    <source>
        <dbReference type="Proteomes" id="UP001196870"/>
    </source>
</evidence>
<dbReference type="EMBL" id="JAAGBB010000056">
    <property type="protein sequence ID" value="MBR0668409.1"/>
    <property type="molecule type" value="Genomic_DNA"/>
</dbReference>
<keyword evidence="3" id="KW-0285">Flavoprotein</keyword>
<keyword evidence="4" id="KW-0288">FMN</keyword>
<proteinExistence type="predicted"/>
<dbReference type="Gene3D" id="3.20.20.70">
    <property type="entry name" value="Aldolase class I"/>
    <property type="match status" value="1"/>
</dbReference>
<evidence type="ECO:0000256" key="4">
    <source>
        <dbReference type="ARBA" id="ARBA00022643"/>
    </source>
</evidence>
<dbReference type="InterPro" id="IPR005720">
    <property type="entry name" value="Dihydroorotate_DH_cat"/>
</dbReference>
<dbReference type="PIRSF" id="PIRSF000164">
    <property type="entry name" value="DHO_oxidase"/>
    <property type="match status" value="1"/>
</dbReference>
<evidence type="ECO:0000256" key="5">
    <source>
        <dbReference type="ARBA" id="ARBA00022975"/>
    </source>
</evidence>
<dbReference type="InterPro" id="IPR013785">
    <property type="entry name" value="Aldolase_TIM"/>
</dbReference>
<protein>
    <submittedName>
        <fullName evidence="8">Dihydroorotate dehydrogenase</fullName>
    </submittedName>
</protein>
<comment type="pathway">
    <text evidence="2">Pyrimidine metabolism; UMP biosynthesis via de novo pathway.</text>
</comment>
<keyword evidence="5" id="KW-0665">Pyrimidine biosynthesis</keyword>
<dbReference type="Proteomes" id="UP001196870">
    <property type="component" value="Unassembled WGS sequence"/>
</dbReference>
<dbReference type="SUPFAM" id="SSF51395">
    <property type="entry name" value="FMN-linked oxidoreductases"/>
    <property type="match status" value="1"/>
</dbReference>
<dbReference type="InterPro" id="IPR012135">
    <property type="entry name" value="Dihydroorotate_DH_1_2"/>
</dbReference>
<evidence type="ECO:0000256" key="2">
    <source>
        <dbReference type="ARBA" id="ARBA00004725"/>
    </source>
</evidence>
<sequence>MIEAEGVRAAIAAGAGAVVVKSANESAAARDQLQRAEYIALDAAWNPVPWGPDAPPEVTLATRSGLTPQDFDHWLEQNVALDRLARQQDCLLVASLVLADIDAALGLARRIEQAGLRALEFNIGTPYASQAVKGAVSTELSPERVGTLVAAMRGAVSLPLWVKLTGQSERVPELAEAALGAGADAVVMAGRLLGMVPDLDSMAPVLGTSLGIGGYWNLPLTCHWLALSRARLGAEAPLIGINGARDGHDVARMLLAGAHAVGIASPVMLRGPQVLSEALHQLDDYLGSRGLTVAGIIGRAADSRRSFAEMPLRPDNWRNYVTPGSGS</sequence>
<evidence type="ECO:0000256" key="1">
    <source>
        <dbReference type="ARBA" id="ARBA00001917"/>
    </source>
</evidence>
<keyword evidence="6" id="KW-0560">Oxidoreductase</keyword>
<feature type="domain" description="Dihydroorotate dehydrogenase catalytic" evidence="7">
    <location>
        <begin position="85"/>
        <end position="285"/>
    </location>
</feature>
<comment type="caution">
    <text evidence="8">The sequence shown here is derived from an EMBL/GenBank/DDBJ whole genome shotgun (WGS) entry which is preliminary data.</text>
</comment>